<accession>A0A9P0HYQ8</accession>
<organism evidence="2 3">
    <name type="scientific">Spodoptera littoralis</name>
    <name type="common">Egyptian cotton leafworm</name>
    <dbReference type="NCBI Taxonomy" id="7109"/>
    <lineage>
        <taxon>Eukaryota</taxon>
        <taxon>Metazoa</taxon>
        <taxon>Ecdysozoa</taxon>
        <taxon>Arthropoda</taxon>
        <taxon>Hexapoda</taxon>
        <taxon>Insecta</taxon>
        <taxon>Pterygota</taxon>
        <taxon>Neoptera</taxon>
        <taxon>Endopterygota</taxon>
        <taxon>Lepidoptera</taxon>
        <taxon>Glossata</taxon>
        <taxon>Ditrysia</taxon>
        <taxon>Noctuoidea</taxon>
        <taxon>Noctuidae</taxon>
        <taxon>Amphipyrinae</taxon>
        <taxon>Spodoptera</taxon>
    </lineage>
</organism>
<keyword evidence="1" id="KW-0472">Membrane</keyword>
<evidence type="ECO:0000256" key="1">
    <source>
        <dbReference type="SAM" id="Phobius"/>
    </source>
</evidence>
<dbReference type="EMBL" id="LR824545">
    <property type="protein sequence ID" value="CAH1636995.1"/>
    <property type="molecule type" value="Genomic_DNA"/>
</dbReference>
<keyword evidence="3" id="KW-1185">Reference proteome</keyword>
<gene>
    <name evidence="2" type="ORF">SPLIT_LOCUS2356</name>
</gene>
<reference evidence="2" key="1">
    <citation type="submission" date="2022-02" db="EMBL/GenBank/DDBJ databases">
        <authorList>
            <person name="King R."/>
        </authorList>
    </citation>
    <scope>NUCLEOTIDE SEQUENCE</scope>
</reference>
<dbReference type="Proteomes" id="UP001153321">
    <property type="component" value="Chromosome 14"/>
</dbReference>
<keyword evidence="1" id="KW-0812">Transmembrane</keyword>
<protein>
    <submittedName>
        <fullName evidence="2">Uncharacterized protein</fullName>
    </submittedName>
</protein>
<sequence length="100" mass="11336">MLSFDVDNVFIRKWLVSLFVVGTRTPTDQFARQTDDTGVAVTAFWANWATSDETFGLSSSYIFDRSSHLYACLNIYIMTTICLINTTNRAYKGIMIKSNS</sequence>
<name>A0A9P0HYQ8_SPOLI</name>
<evidence type="ECO:0000313" key="2">
    <source>
        <dbReference type="EMBL" id="CAH1636995.1"/>
    </source>
</evidence>
<dbReference type="AlphaFoldDB" id="A0A9P0HYQ8"/>
<keyword evidence="1" id="KW-1133">Transmembrane helix</keyword>
<evidence type="ECO:0000313" key="3">
    <source>
        <dbReference type="Proteomes" id="UP001153321"/>
    </source>
</evidence>
<feature type="transmembrane region" description="Helical" evidence="1">
    <location>
        <begin position="68"/>
        <end position="87"/>
    </location>
</feature>
<proteinExistence type="predicted"/>